<dbReference type="EMBL" id="CAUYUJ010002097">
    <property type="protein sequence ID" value="CAK0799166.1"/>
    <property type="molecule type" value="Genomic_DNA"/>
</dbReference>
<reference evidence="3" key="1">
    <citation type="submission" date="2023-10" db="EMBL/GenBank/DDBJ databases">
        <authorList>
            <person name="Chen Y."/>
            <person name="Shah S."/>
            <person name="Dougan E. K."/>
            <person name="Thang M."/>
            <person name="Chan C."/>
        </authorList>
    </citation>
    <scope>NUCLEOTIDE SEQUENCE [LARGE SCALE GENOMIC DNA]</scope>
</reference>
<name>A0ABN9Q0P4_9DINO</name>
<keyword evidence="2" id="KW-1133">Transmembrane helix</keyword>
<feature type="non-terminal residue" evidence="3">
    <location>
        <position position="1"/>
    </location>
</feature>
<keyword evidence="2" id="KW-0472">Membrane</keyword>
<evidence type="ECO:0000256" key="1">
    <source>
        <dbReference type="SAM" id="MobiDB-lite"/>
    </source>
</evidence>
<dbReference type="PANTHER" id="PTHR11439:SF483">
    <property type="entry name" value="PEPTIDE SYNTHASE GLIP-LIKE, PUTATIVE (AFU_ORTHOLOGUE AFUA_3G12920)-RELATED"/>
    <property type="match status" value="1"/>
</dbReference>
<evidence type="ECO:0000256" key="2">
    <source>
        <dbReference type="SAM" id="Phobius"/>
    </source>
</evidence>
<dbReference type="PANTHER" id="PTHR11439">
    <property type="entry name" value="GAG-POL-RELATED RETROTRANSPOSON"/>
    <property type="match status" value="1"/>
</dbReference>
<evidence type="ECO:0008006" key="5">
    <source>
        <dbReference type="Google" id="ProtNLM"/>
    </source>
</evidence>
<dbReference type="Proteomes" id="UP001189429">
    <property type="component" value="Unassembled WGS sequence"/>
</dbReference>
<feature type="transmembrane region" description="Helical" evidence="2">
    <location>
        <begin position="1242"/>
        <end position="1266"/>
    </location>
</feature>
<organism evidence="3 4">
    <name type="scientific">Prorocentrum cordatum</name>
    <dbReference type="NCBI Taxonomy" id="2364126"/>
    <lineage>
        <taxon>Eukaryota</taxon>
        <taxon>Sar</taxon>
        <taxon>Alveolata</taxon>
        <taxon>Dinophyceae</taxon>
        <taxon>Prorocentrales</taxon>
        <taxon>Prorocentraceae</taxon>
        <taxon>Prorocentrum</taxon>
    </lineage>
</organism>
<keyword evidence="4" id="KW-1185">Reference proteome</keyword>
<gene>
    <name evidence="3" type="ORF">PCOR1329_LOCUS7695</name>
</gene>
<sequence>AQLSEVLHDWDHLVTQYELANHEKISDRLKCATILGYAPLPIRKVLDGASQEVREKNDVKVFAPKPTVVGGGSGAAPVQVGAVGSVDAIGFDKPCCAICKQLGHTAGKCWFGKGKSKDGTCKGGGRGGSGGGGAGRGRGSNPDEEKTCHYCKKKGHIELTCFGFRKGQEENNKGQVSLVEQQGEVEAIIVASDDDSDGCGFCMSLESYDDDGPIGNQVDYGFHDAVGDQVDCGFHDSIGDQLDYDGQGTANDQLEDEFLCRPCDDELVMAIGSGAKFPDYGVDEFLMLDGGSDEHCARRSFAKHIMVKETSSKLVAAQKQKISLDGESKVPFAMGGQVACRADFKIDPTARNLLSTRRVFDAGFDVVYSHSDGCFVSYTRPDGRCVKVPMTRKRYTFAVPASVRRDMEAADDYTTKQLMRFMKQLAYQMPELRCDTEAAVKALQDKVVGARRLKANRVQVEMNYGIKLTPHSPLWPFLAHHAANVTNWFSRGADGDAAYLQVNGVNYTGVVVPFAETVMARIPVSKTGQRRSMVPRLTKADKAWVKGIWVGKATTNDERVILTVAGKVTCRIVRRMPKGKRHDKELLLKVCGEPWKERIARMPRCLVMDGGKGEVVPTPLEAMGTEADGGRPRGAPEWSGGAEARLKAPRGLAGARSPTGDAVIGWREAKTVRVEDPIVGAVEDISEQLDYKTLLTAEELTHWDSSGFPMEEPAEAFDNGLKLCDEFGIYSVHPRGAADGKKKVDTNWGKNGRAGVLKYRLVDREFAWLEGDDGPDDPLVIAVGDVTSACYQVREKGEFYCDPPPGRLAARANAGLGVNVVWKLEKQLPGRRAASREWIGYAADLLLDCGLDRNEACPQFDRKPMTRLGLELHMGDLYCTGRKSDLESFLPATRAKLKLRDSDVVIEGRFEFLKRTRIKTNEGIFLQVHEKHSSNIIAELGLRGANPVRTPDLGPEETVEHSPPQVDKQVARYRSCVGSGLYLARDRADIQRAVGTLAASLATTPPALSWKRLLRLGRYLVGTSGLGVFLPKVDAKIYKKGVVHLRTFSDSDHGSKEAKRKSTTCGVLYADGVILATLGRRQDLIAVSSGESEFYALSAVAMGGQMLRGLLTWFGLRVRHLDTRSLWVQQATRLLNLKVMKCKGTENPADIGTKSHAAEVHEQLCEQVGLRHLGGDVGAVREVEVNAVIEKVARAAPGTRFGGKVSSSPALNAAILALWLAIQAQQGETVGDIGSEDDYGYMIVPMLVFLSWLVVFVMGCSAACCCSGGRGQIEPPPATTDSRSGVLVATEM</sequence>
<feature type="compositionally biased region" description="Gly residues" evidence="1">
    <location>
        <begin position="122"/>
        <end position="138"/>
    </location>
</feature>
<comment type="caution">
    <text evidence="3">The sequence shown here is derived from an EMBL/GenBank/DDBJ whole genome shotgun (WGS) entry which is preliminary data.</text>
</comment>
<evidence type="ECO:0000313" key="3">
    <source>
        <dbReference type="EMBL" id="CAK0799166.1"/>
    </source>
</evidence>
<keyword evidence="2" id="KW-0812">Transmembrane</keyword>
<evidence type="ECO:0000313" key="4">
    <source>
        <dbReference type="Proteomes" id="UP001189429"/>
    </source>
</evidence>
<proteinExistence type="predicted"/>
<accession>A0ABN9Q0P4</accession>
<protein>
    <recommendedName>
        <fullName evidence="5">Reverse transcriptase Ty1/copia-type domain-containing protein</fullName>
    </recommendedName>
</protein>
<feature type="region of interest" description="Disordered" evidence="1">
    <location>
        <begin position="122"/>
        <end position="143"/>
    </location>
</feature>
<feature type="non-terminal residue" evidence="3">
    <location>
        <position position="1292"/>
    </location>
</feature>